<protein>
    <submittedName>
        <fullName evidence="2">YtxH domain-containing protein</fullName>
    </submittedName>
</protein>
<accession>A0A501W4E0</accession>
<dbReference type="Pfam" id="PF12732">
    <property type="entry name" value="YtxH"/>
    <property type="match status" value="1"/>
</dbReference>
<evidence type="ECO:0000256" key="1">
    <source>
        <dbReference type="SAM" id="Phobius"/>
    </source>
</evidence>
<dbReference type="EMBL" id="VFRQ01000006">
    <property type="protein sequence ID" value="TPE43652.1"/>
    <property type="molecule type" value="Genomic_DNA"/>
</dbReference>
<dbReference type="PANTHER" id="PTHR35792:SF2">
    <property type="entry name" value="GENERAL STRESS PROTEIN"/>
    <property type="match status" value="1"/>
</dbReference>
<dbReference type="Proteomes" id="UP000316727">
    <property type="component" value="Unassembled WGS sequence"/>
</dbReference>
<feature type="transmembrane region" description="Helical" evidence="1">
    <location>
        <begin position="12"/>
        <end position="30"/>
    </location>
</feature>
<gene>
    <name evidence="2" type="ORF">FJM65_12950</name>
</gene>
<dbReference type="InterPro" id="IPR052928">
    <property type="entry name" value="Desiccation-related_membrane"/>
</dbReference>
<reference evidence="2 3" key="1">
    <citation type="submission" date="2019-06" db="EMBL/GenBank/DDBJ databases">
        <title>A novel bacterium of genus Pontibacter, isolated from marine sediment.</title>
        <authorList>
            <person name="Huang H."/>
            <person name="Mo K."/>
            <person name="Hu Y."/>
        </authorList>
    </citation>
    <scope>NUCLEOTIDE SEQUENCE [LARGE SCALE GENOMIC DNA]</scope>
    <source>
        <strain evidence="2 3">HB172049</strain>
    </source>
</reference>
<keyword evidence="1" id="KW-0472">Membrane</keyword>
<proteinExistence type="predicted"/>
<keyword evidence="1" id="KW-1133">Transmembrane helix</keyword>
<sequence length="142" mass="16223">MNQIHKDSDKILIATFAGIGLGVAAGVLLAPKTGRDAREEVMRQLNKASDDVNSSLKRWTSNLKNKGNKNAGTPPQEEYDFVMHGSWNDVKRQLRQNYADITEEDLEYQHGKEHEMLDRLQQKVGKTRDELMRMIQDLKSKV</sequence>
<dbReference type="OrthoDB" id="9796058at2"/>
<dbReference type="AlphaFoldDB" id="A0A501W4E0"/>
<dbReference type="RefSeq" id="WP_140621955.1">
    <property type="nucleotide sequence ID" value="NZ_VFRQ01000006.1"/>
</dbReference>
<dbReference type="InterPro" id="IPR024623">
    <property type="entry name" value="YtxH"/>
</dbReference>
<dbReference type="Gene3D" id="1.10.1470.10">
    <property type="entry name" value="YjbJ"/>
    <property type="match status" value="1"/>
</dbReference>
<dbReference type="InterPro" id="IPR036629">
    <property type="entry name" value="YjbJ_sf"/>
</dbReference>
<keyword evidence="3" id="KW-1185">Reference proteome</keyword>
<dbReference type="SUPFAM" id="SSF69047">
    <property type="entry name" value="Hypothetical protein YjbJ"/>
    <property type="match status" value="1"/>
</dbReference>
<keyword evidence="1" id="KW-0812">Transmembrane</keyword>
<evidence type="ECO:0000313" key="2">
    <source>
        <dbReference type="EMBL" id="TPE43652.1"/>
    </source>
</evidence>
<dbReference type="PANTHER" id="PTHR35792">
    <property type="entry name" value="GENERAL STRESS PROTEIN"/>
    <property type="match status" value="1"/>
</dbReference>
<name>A0A501W4E0_9BACT</name>
<evidence type="ECO:0000313" key="3">
    <source>
        <dbReference type="Proteomes" id="UP000316727"/>
    </source>
</evidence>
<comment type="caution">
    <text evidence="2">The sequence shown here is derived from an EMBL/GenBank/DDBJ whole genome shotgun (WGS) entry which is preliminary data.</text>
</comment>
<organism evidence="2 3">
    <name type="scientific">Pontibacter mangrovi</name>
    <dbReference type="NCBI Taxonomy" id="2589816"/>
    <lineage>
        <taxon>Bacteria</taxon>
        <taxon>Pseudomonadati</taxon>
        <taxon>Bacteroidota</taxon>
        <taxon>Cytophagia</taxon>
        <taxon>Cytophagales</taxon>
        <taxon>Hymenobacteraceae</taxon>
        <taxon>Pontibacter</taxon>
    </lineage>
</organism>